<dbReference type="Proteomes" id="UP000224567">
    <property type="component" value="Unassembled WGS sequence"/>
</dbReference>
<reference evidence="3 4" key="1">
    <citation type="journal article" date="2017" name="Genome Biol.">
        <title>New reference genome sequences of hot pepper reveal the massive evolution of plant disease-resistance genes by retroduplication.</title>
        <authorList>
            <person name="Kim S."/>
            <person name="Park J."/>
            <person name="Yeom S.I."/>
            <person name="Kim Y.M."/>
            <person name="Seo E."/>
            <person name="Kim K.T."/>
            <person name="Kim M.S."/>
            <person name="Lee J.M."/>
            <person name="Cheong K."/>
            <person name="Shin H.S."/>
            <person name="Kim S.B."/>
            <person name="Han K."/>
            <person name="Lee J."/>
            <person name="Park M."/>
            <person name="Lee H.A."/>
            <person name="Lee H.Y."/>
            <person name="Lee Y."/>
            <person name="Oh S."/>
            <person name="Lee J.H."/>
            <person name="Choi E."/>
            <person name="Choi E."/>
            <person name="Lee S.E."/>
            <person name="Jeon J."/>
            <person name="Kim H."/>
            <person name="Choi G."/>
            <person name="Song H."/>
            <person name="Lee J."/>
            <person name="Lee S.C."/>
            <person name="Kwon J.K."/>
            <person name="Lee H.Y."/>
            <person name="Koo N."/>
            <person name="Hong Y."/>
            <person name="Kim R.W."/>
            <person name="Kang W.H."/>
            <person name="Huh J.H."/>
            <person name="Kang B.C."/>
            <person name="Yang T.J."/>
            <person name="Lee Y.H."/>
            <person name="Bennetzen J.L."/>
            <person name="Choi D."/>
        </authorList>
    </citation>
    <scope>NUCLEOTIDE SEQUENCE [LARGE SCALE GENOMIC DNA]</scope>
    <source>
        <strain evidence="4">cv. PBC81</strain>
    </source>
</reference>
<accession>A0A2G2V6V3</accession>
<comment type="caution">
    <text evidence="3">The sequence shown here is derived from an EMBL/GenBank/DDBJ whole genome shotgun (WGS) entry which is preliminary data.</text>
</comment>
<dbReference type="EMBL" id="MLFT02000195">
    <property type="protein sequence ID" value="PHT28722.1"/>
    <property type="molecule type" value="Genomic_DNA"/>
</dbReference>
<feature type="signal peptide" evidence="2">
    <location>
        <begin position="1"/>
        <end position="31"/>
    </location>
</feature>
<dbReference type="AlphaFoldDB" id="A0A2G2V6V3"/>
<keyword evidence="2" id="KW-0732">Signal</keyword>
<evidence type="ECO:0000313" key="3">
    <source>
        <dbReference type="EMBL" id="PHT28722.1"/>
    </source>
</evidence>
<evidence type="ECO:0000313" key="4">
    <source>
        <dbReference type="Proteomes" id="UP000224567"/>
    </source>
</evidence>
<dbReference type="OrthoDB" id="1685618at2759"/>
<protein>
    <submittedName>
        <fullName evidence="3">Uncharacterized protein</fullName>
    </submittedName>
</protein>
<evidence type="ECO:0000256" key="1">
    <source>
        <dbReference type="SAM" id="MobiDB-lite"/>
    </source>
</evidence>
<feature type="compositionally biased region" description="Polar residues" evidence="1">
    <location>
        <begin position="134"/>
        <end position="145"/>
    </location>
</feature>
<dbReference type="PANTHER" id="PTHR34723">
    <property type="entry name" value="PROTEIN CBG17025"/>
    <property type="match status" value="1"/>
</dbReference>
<gene>
    <name evidence="3" type="ORF">CQW23_31701</name>
</gene>
<organism evidence="3 4">
    <name type="scientific">Capsicum baccatum</name>
    <name type="common">Peruvian pepper</name>
    <dbReference type="NCBI Taxonomy" id="33114"/>
    <lineage>
        <taxon>Eukaryota</taxon>
        <taxon>Viridiplantae</taxon>
        <taxon>Streptophyta</taxon>
        <taxon>Embryophyta</taxon>
        <taxon>Tracheophyta</taxon>
        <taxon>Spermatophyta</taxon>
        <taxon>Magnoliopsida</taxon>
        <taxon>eudicotyledons</taxon>
        <taxon>Gunneridae</taxon>
        <taxon>Pentapetalae</taxon>
        <taxon>asterids</taxon>
        <taxon>lamiids</taxon>
        <taxon>Solanales</taxon>
        <taxon>Solanaceae</taxon>
        <taxon>Solanoideae</taxon>
        <taxon>Capsiceae</taxon>
        <taxon>Capsicum</taxon>
    </lineage>
</organism>
<dbReference type="PANTHER" id="PTHR34723:SF8">
    <property type="entry name" value="PROTEIN CBG17025"/>
    <property type="match status" value="1"/>
</dbReference>
<feature type="region of interest" description="Disordered" evidence="1">
    <location>
        <begin position="123"/>
        <end position="146"/>
    </location>
</feature>
<reference evidence="4" key="2">
    <citation type="journal article" date="2017" name="J. Anim. Genet.">
        <title>Multiple reference genome sequences of hot pepper reveal the massive evolution of plant disease resistance genes by retroduplication.</title>
        <authorList>
            <person name="Kim S."/>
            <person name="Park J."/>
            <person name="Yeom S.-I."/>
            <person name="Kim Y.-M."/>
            <person name="Seo E."/>
            <person name="Kim K.-T."/>
            <person name="Kim M.-S."/>
            <person name="Lee J.M."/>
            <person name="Cheong K."/>
            <person name="Shin H.-S."/>
            <person name="Kim S.-B."/>
            <person name="Han K."/>
            <person name="Lee J."/>
            <person name="Park M."/>
            <person name="Lee H.-A."/>
            <person name="Lee H.-Y."/>
            <person name="Lee Y."/>
            <person name="Oh S."/>
            <person name="Lee J.H."/>
            <person name="Choi E."/>
            <person name="Choi E."/>
            <person name="Lee S.E."/>
            <person name="Jeon J."/>
            <person name="Kim H."/>
            <person name="Choi G."/>
            <person name="Song H."/>
            <person name="Lee J."/>
            <person name="Lee S.-C."/>
            <person name="Kwon J.-K."/>
            <person name="Lee H.-Y."/>
            <person name="Koo N."/>
            <person name="Hong Y."/>
            <person name="Kim R.W."/>
            <person name="Kang W.-H."/>
            <person name="Huh J.H."/>
            <person name="Kang B.-C."/>
            <person name="Yang T.-J."/>
            <person name="Lee Y.-H."/>
            <person name="Bennetzen J.L."/>
            <person name="Choi D."/>
        </authorList>
    </citation>
    <scope>NUCLEOTIDE SEQUENCE [LARGE SCALE GENOMIC DNA]</scope>
    <source>
        <strain evidence="4">cv. PBC81</strain>
    </source>
</reference>
<evidence type="ECO:0000256" key="2">
    <source>
        <dbReference type="SAM" id="SignalP"/>
    </source>
</evidence>
<proteinExistence type="predicted"/>
<sequence length="211" mass="22628">MAPRCLSDMVPWRHGALVPWCLGAMVPRCQAALVPRCLGDHVAMVQRCFHGDMVPWFHGATVPSCVECRSTPPAWTPQSLLNAFAGSFCYAGFDNDPSAGSPTETLLRLILPLNNKVQWTSRDVAGSEPPTSPNPNISPDHSIGSTPGGALPSIPLSFSLATILPPEPKNFDFSYGAGGVLKATSADPWSASFLVETRIVSDRLRAPNFRS</sequence>
<name>A0A2G2V6V3_CAPBA</name>
<keyword evidence="4" id="KW-1185">Reference proteome</keyword>
<feature type="chain" id="PRO_5013599105" evidence="2">
    <location>
        <begin position="32"/>
        <end position="211"/>
    </location>
</feature>